<name>A9B269_HERA2</name>
<dbReference type="EMBL" id="CP000875">
    <property type="protein sequence ID" value="ABX07419.1"/>
    <property type="molecule type" value="Genomic_DNA"/>
</dbReference>
<organism evidence="1 2">
    <name type="scientific">Herpetosiphon aurantiacus (strain ATCC 23779 / DSM 785 / 114-95)</name>
    <dbReference type="NCBI Taxonomy" id="316274"/>
    <lineage>
        <taxon>Bacteria</taxon>
        <taxon>Bacillati</taxon>
        <taxon>Chloroflexota</taxon>
        <taxon>Chloroflexia</taxon>
        <taxon>Herpetosiphonales</taxon>
        <taxon>Herpetosiphonaceae</taxon>
        <taxon>Herpetosiphon</taxon>
    </lineage>
</organism>
<reference evidence="1 2" key="1">
    <citation type="journal article" date="2011" name="Stand. Genomic Sci.">
        <title>Complete genome sequence of the filamentous gliding predatory bacterium Herpetosiphon aurantiacus type strain (114-95(T)).</title>
        <authorList>
            <person name="Kiss H."/>
            <person name="Nett M."/>
            <person name="Domin N."/>
            <person name="Martin K."/>
            <person name="Maresca J.A."/>
            <person name="Copeland A."/>
            <person name="Lapidus A."/>
            <person name="Lucas S."/>
            <person name="Berry K.W."/>
            <person name="Glavina Del Rio T."/>
            <person name="Dalin E."/>
            <person name="Tice H."/>
            <person name="Pitluck S."/>
            <person name="Richardson P."/>
            <person name="Bruce D."/>
            <person name="Goodwin L."/>
            <person name="Han C."/>
            <person name="Detter J.C."/>
            <person name="Schmutz J."/>
            <person name="Brettin T."/>
            <person name="Land M."/>
            <person name="Hauser L."/>
            <person name="Kyrpides N.C."/>
            <person name="Ivanova N."/>
            <person name="Goker M."/>
            <person name="Woyke T."/>
            <person name="Klenk H.P."/>
            <person name="Bryant D.A."/>
        </authorList>
    </citation>
    <scope>NUCLEOTIDE SEQUENCE [LARGE SCALE GENOMIC DNA]</scope>
    <source>
        <strain evidence="2">ATCC 23779 / DSM 785 / 114-95</strain>
    </source>
</reference>
<evidence type="ECO:0000313" key="2">
    <source>
        <dbReference type="Proteomes" id="UP000000787"/>
    </source>
</evidence>
<dbReference type="KEGG" id="hau:Haur_4788"/>
<proteinExistence type="predicted"/>
<dbReference type="BioCyc" id="HAUR316274:GHYA-4846-MONOMER"/>
<dbReference type="eggNOG" id="COG1413">
    <property type="taxonomic scope" value="Bacteria"/>
</dbReference>
<sequence>MSMTMDAAIDALFDHLAKQTPPEFFAEILDDVGWLIDDPTMDLHRTLRGWLIGDELEKVKVALSMQSMALLESDAERHAIAEQLVGRWPELEPLCRSSPQLRTTTLPNHR</sequence>
<gene>
    <name evidence="1" type="ordered locus">Haur_4788</name>
</gene>
<dbReference type="HOGENOM" id="CLU_2167479_0_0_0"/>
<dbReference type="Proteomes" id="UP000000787">
    <property type="component" value="Chromosome"/>
</dbReference>
<evidence type="ECO:0000313" key="1">
    <source>
        <dbReference type="EMBL" id="ABX07419.1"/>
    </source>
</evidence>
<dbReference type="AlphaFoldDB" id="A9B269"/>
<accession>A9B269</accession>
<protein>
    <submittedName>
        <fullName evidence="1">Uncharacterized protein</fullName>
    </submittedName>
</protein>
<dbReference type="InParanoid" id="A9B269"/>
<keyword evidence="2" id="KW-1185">Reference proteome</keyword>
<dbReference type="STRING" id="316274.Haur_4788"/>